<dbReference type="Proteomes" id="UP001066276">
    <property type="component" value="Chromosome 10"/>
</dbReference>
<proteinExistence type="predicted"/>
<accession>A0AAV7LXM5</accession>
<dbReference type="AlphaFoldDB" id="A0AAV7LXM5"/>
<sequence length="151" mass="16024">MRIYLVEHRLVQEGLLNLLVLKISGIQEDSQVFREQLQIYSMNHGHQVNTFSGENKDPIKTEVDGVGVNGVVDCIVFTVSSVVNNGVEIAVNCVIIAGKITVDGAVPIVIGIGVDDPDGLVLMASTDLPSMATLPSADGFIDDGFTDAAVD</sequence>
<organism evidence="1 2">
    <name type="scientific">Pleurodeles waltl</name>
    <name type="common">Iberian ribbed newt</name>
    <dbReference type="NCBI Taxonomy" id="8319"/>
    <lineage>
        <taxon>Eukaryota</taxon>
        <taxon>Metazoa</taxon>
        <taxon>Chordata</taxon>
        <taxon>Craniata</taxon>
        <taxon>Vertebrata</taxon>
        <taxon>Euteleostomi</taxon>
        <taxon>Amphibia</taxon>
        <taxon>Batrachia</taxon>
        <taxon>Caudata</taxon>
        <taxon>Salamandroidea</taxon>
        <taxon>Salamandridae</taxon>
        <taxon>Pleurodelinae</taxon>
        <taxon>Pleurodeles</taxon>
    </lineage>
</organism>
<dbReference type="EMBL" id="JANPWB010000014">
    <property type="protein sequence ID" value="KAJ1095350.1"/>
    <property type="molecule type" value="Genomic_DNA"/>
</dbReference>
<name>A0AAV7LXM5_PLEWA</name>
<evidence type="ECO:0000313" key="2">
    <source>
        <dbReference type="Proteomes" id="UP001066276"/>
    </source>
</evidence>
<comment type="caution">
    <text evidence="1">The sequence shown here is derived from an EMBL/GenBank/DDBJ whole genome shotgun (WGS) entry which is preliminary data.</text>
</comment>
<gene>
    <name evidence="1" type="ORF">NDU88_000515</name>
</gene>
<evidence type="ECO:0000313" key="1">
    <source>
        <dbReference type="EMBL" id="KAJ1095350.1"/>
    </source>
</evidence>
<keyword evidence="2" id="KW-1185">Reference proteome</keyword>
<protein>
    <submittedName>
        <fullName evidence="1">Uncharacterized protein</fullName>
    </submittedName>
</protein>
<reference evidence="1" key="1">
    <citation type="journal article" date="2022" name="bioRxiv">
        <title>Sequencing and chromosome-scale assembly of the giantPleurodeles waltlgenome.</title>
        <authorList>
            <person name="Brown T."/>
            <person name="Elewa A."/>
            <person name="Iarovenko S."/>
            <person name="Subramanian E."/>
            <person name="Araus A.J."/>
            <person name="Petzold A."/>
            <person name="Susuki M."/>
            <person name="Suzuki K.-i.T."/>
            <person name="Hayashi T."/>
            <person name="Toyoda A."/>
            <person name="Oliveira C."/>
            <person name="Osipova E."/>
            <person name="Leigh N.D."/>
            <person name="Simon A."/>
            <person name="Yun M.H."/>
        </authorList>
    </citation>
    <scope>NUCLEOTIDE SEQUENCE</scope>
    <source>
        <strain evidence="1">20211129_DDA</strain>
        <tissue evidence="1">Liver</tissue>
    </source>
</reference>